<evidence type="ECO:0000259" key="1">
    <source>
        <dbReference type="Pfam" id="PF03807"/>
    </source>
</evidence>
<evidence type="ECO:0000313" key="2">
    <source>
        <dbReference type="EMBL" id="KFN93607.1"/>
    </source>
</evidence>
<dbReference type="SUPFAM" id="SSF51735">
    <property type="entry name" value="NAD(P)-binding Rossmann-fold domains"/>
    <property type="match status" value="1"/>
</dbReference>
<dbReference type="PATRIC" id="fig|1302649.3.peg.204"/>
<dbReference type="RefSeq" id="WP_038025347.1">
    <property type="nucleotide sequence ID" value="NZ_JPVU01000023.1"/>
</dbReference>
<dbReference type="Pfam" id="PF03807">
    <property type="entry name" value="F420_oxidored"/>
    <property type="match status" value="1"/>
</dbReference>
<keyword evidence="2" id="KW-0560">Oxidoreductase</keyword>
<reference evidence="2 3" key="1">
    <citation type="submission" date="2014-08" db="EMBL/GenBank/DDBJ databases">
        <title>Genome sequence of Tetragenococcus muriaticus.</title>
        <authorList>
            <person name="Chuea-nongthon C."/>
            <person name="Rodtong S."/>
            <person name="Yongsawatdigul J."/>
            <person name="Steele J.L."/>
            <person name="Liu X.-y."/>
            <person name="Speers J."/>
            <person name="Glasner J.D."/>
            <person name="Neeno-Eckwall E.C."/>
        </authorList>
    </citation>
    <scope>NUCLEOTIDE SEQUENCE [LARGE SCALE GENOMIC DNA]</scope>
    <source>
        <strain evidence="2 3">PMC-11-5</strain>
    </source>
</reference>
<dbReference type="Gene3D" id="3.40.50.720">
    <property type="entry name" value="NAD(P)-binding Rossmann-like Domain"/>
    <property type="match status" value="1"/>
</dbReference>
<dbReference type="InterPro" id="IPR028939">
    <property type="entry name" value="P5C_Rdtase_cat_N"/>
</dbReference>
<organism evidence="2 3">
    <name type="scientific">Tetragenococcus muriaticus PMC-11-5</name>
    <dbReference type="NCBI Taxonomy" id="1302649"/>
    <lineage>
        <taxon>Bacteria</taxon>
        <taxon>Bacillati</taxon>
        <taxon>Bacillota</taxon>
        <taxon>Bacilli</taxon>
        <taxon>Lactobacillales</taxon>
        <taxon>Enterococcaceae</taxon>
        <taxon>Tetragenococcus</taxon>
    </lineage>
</organism>
<name>A0A091CAH7_9ENTE</name>
<accession>A0A091CAH7</accession>
<protein>
    <submittedName>
        <fullName evidence="2">Pyrroline-5-carboxylate reductase</fullName>
        <ecNumber evidence="2">1.-.-.-</ecNumber>
    </submittedName>
</protein>
<dbReference type="InterPro" id="IPR036291">
    <property type="entry name" value="NAD(P)-bd_dom_sf"/>
</dbReference>
<sequence length="62" mass="7361">MRHTIGFYGAGNMAQVMIAGLLNSGFYQKEEIYVYNYRYEPTLKKRKRSIWSQGCFGRRNFI</sequence>
<comment type="caution">
    <text evidence="2">The sequence shown here is derived from an EMBL/GenBank/DDBJ whole genome shotgun (WGS) entry which is preliminary data.</text>
</comment>
<evidence type="ECO:0000313" key="3">
    <source>
        <dbReference type="Proteomes" id="UP000029380"/>
    </source>
</evidence>
<dbReference type="Proteomes" id="UP000029380">
    <property type="component" value="Unassembled WGS sequence"/>
</dbReference>
<dbReference type="EC" id="1.-.-.-" evidence="2"/>
<proteinExistence type="predicted"/>
<dbReference type="GO" id="GO:0016491">
    <property type="term" value="F:oxidoreductase activity"/>
    <property type="evidence" value="ECO:0007669"/>
    <property type="project" value="UniProtKB-KW"/>
</dbReference>
<dbReference type="AlphaFoldDB" id="A0A091CAH7"/>
<feature type="domain" description="Pyrroline-5-carboxylate reductase catalytic N-terminal" evidence="1">
    <location>
        <begin position="4"/>
        <end position="48"/>
    </location>
</feature>
<gene>
    <name evidence="2" type="ORF">TMUPMC115_0205</name>
</gene>
<dbReference type="EMBL" id="JPVU01000023">
    <property type="protein sequence ID" value="KFN93607.1"/>
    <property type="molecule type" value="Genomic_DNA"/>
</dbReference>